<evidence type="ECO:0000256" key="1">
    <source>
        <dbReference type="ARBA" id="ARBA00004123"/>
    </source>
</evidence>
<evidence type="ECO:0000256" key="5">
    <source>
        <dbReference type="SAM" id="MobiDB-lite"/>
    </source>
</evidence>
<feature type="compositionally biased region" description="Low complexity" evidence="5">
    <location>
        <begin position="66"/>
        <end position="78"/>
    </location>
</feature>
<proteinExistence type="predicted"/>
<comment type="subcellular location">
    <subcellularLocation>
        <location evidence="1">Nucleus</location>
    </subcellularLocation>
</comment>
<keyword evidence="8" id="KW-1185">Reference proteome</keyword>
<evidence type="ECO:0000256" key="4">
    <source>
        <dbReference type="ARBA" id="ARBA00023242"/>
    </source>
</evidence>
<keyword evidence="3" id="KW-0804">Transcription</keyword>
<dbReference type="GO" id="GO:0005736">
    <property type="term" value="C:RNA polymerase I complex"/>
    <property type="evidence" value="ECO:0007669"/>
    <property type="project" value="TreeGrafter"/>
</dbReference>
<dbReference type="Gene3D" id="3.30.1490.120">
    <property type="entry name" value="RNA polymerase Rpb7-like, N-terminal domain"/>
    <property type="match status" value="1"/>
</dbReference>
<evidence type="ECO:0000256" key="3">
    <source>
        <dbReference type="ARBA" id="ARBA00023163"/>
    </source>
</evidence>
<evidence type="ECO:0000259" key="6">
    <source>
        <dbReference type="Pfam" id="PF17875"/>
    </source>
</evidence>
<accession>A0A066VIS4</accession>
<dbReference type="InterPro" id="IPR041178">
    <property type="entry name" value="RPA43_OB"/>
</dbReference>
<dbReference type="PANTHER" id="PTHR12709:SF5">
    <property type="entry name" value="DNA-DIRECTED RNA POLYMERASE I SUBUNIT RPA43"/>
    <property type="match status" value="1"/>
</dbReference>
<dbReference type="RefSeq" id="XP_013240778.1">
    <property type="nucleotide sequence ID" value="XM_013385324.1"/>
</dbReference>
<dbReference type="AlphaFoldDB" id="A0A066VIS4"/>
<evidence type="ECO:0000256" key="2">
    <source>
        <dbReference type="ARBA" id="ARBA00022478"/>
    </source>
</evidence>
<dbReference type="GeneID" id="25267312"/>
<dbReference type="Proteomes" id="UP000027361">
    <property type="component" value="Unassembled WGS sequence"/>
</dbReference>
<feature type="domain" description="RPA43 OB" evidence="6">
    <location>
        <begin position="225"/>
        <end position="342"/>
    </location>
</feature>
<dbReference type="EMBL" id="JMSN01000115">
    <property type="protein sequence ID" value="KDN38634.1"/>
    <property type="molecule type" value="Genomic_DNA"/>
</dbReference>
<sequence>MSQAPPADTWPSDFMPSVSSTSKRKRESQGEKGSSKVKKSRKSSGTDEAASPKKQRRQDKQRPEADSGSEGETSASEADVSKDLDGVPAVNGKKDKKHRKKHNAADVAGDTSIASSAADTTMDEASTSVLLVKRKVSKSDPPQSAYQRVYPLVYMPIPPVWANSPSRAVAELFDTMVMKYVAQLQGVLITHESDDKLFQSDSARVDADSPYAIVPVGVPCIIWSPRIGMRLEGKISLSSPSHVSLLLQGTFNASISAPHISLKHWEFVHEDPANSVPSSEAGSDGTNDHADGDADGHAPHSLGYWRNKKDGSRLGGTSGRLVFTVISMTVANHMLSLHGSLLKRPFSVPPPDEEAKRQLALVPGMGSGGLTMGPMGVLGAAGGANGAAGGANGAAGGLGGKRVRWHDEAQAEDNDDLEGGKGGELEEDETGVAEVPPRVLAPKVSKAARGRNIGAAAPPQGKKITF</sequence>
<keyword evidence="4" id="KW-0539">Nucleus</keyword>
<dbReference type="InParanoid" id="A0A066VIS4"/>
<feature type="region of interest" description="Disordered" evidence="5">
    <location>
        <begin position="272"/>
        <end position="309"/>
    </location>
</feature>
<dbReference type="PANTHER" id="PTHR12709">
    <property type="entry name" value="DNA-DIRECTED RNA POLYMERASE II, III"/>
    <property type="match status" value="1"/>
</dbReference>
<dbReference type="HOGENOM" id="CLU_586875_0_0_1"/>
<comment type="caution">
    <text evidence="7">The sequence shown here is derived from an EMBL/GenBank/DDBJ whole genome shotgun (WGS) entry which is preliminary data.</text>
</comment>
<dbReference type="OrthoDB" id="10250504at2759"/>
<dbReference type="STRING" id="1037660.A0A066VIS4"/>
<dbReference type="GO" id="GO:0006352">
    <property type="term" value="P:DNA-templated transcription initiation"/>
    <property type="evidence" value="ECO:0007669"/>
    <property type="project" value="InterPro"/>
</dbReference>
<feature type="region of interest" description="Disordered" evidence="5">
    <location>
        <begin position="1"/>
        <end position="108"/>
    </location>
</feature>
<keyword evidence="2" id="KW-0240">DNA-directed RNA polymerase</keyword>
<organism evidence="7 8">
    <name type="scientific">Tilletiaria anomala (strain ATCC 24038 / CBS 436.72 / UBC 951)</name>
    <dbReference type="NCBI Taxonomy" id="1037660"/>
    <lineage>
        <taxon>Eukaryota</taxon>
        <taxon>Fungi</taxon>
        <taxon>Dikarya</taxon>
        <taxon>Basidiomycota</taxon>
        <taxon>Ustilaginomycotina</taxon>
        <taxon>Exobasidiomycetes</taxon>
        <taxon>Georgefischeriales</taxon>
        <taxon>Tilletiariaceae</taxon>
        <taxon>Tilletiaria</taxon>
    </lineage>
</organism>
<evidence type="ECO:0000313" key="8">
    <source>
        <dbReference type="Proteomes" id="UP000027361"/>
    </source>
</evidence>
<gene>
    <name evidence="7" type="ORF">K437DRAFT_296294</name>
</gene>
<dbReference type="InterPro" id="IPR036898">
    <property type="entry name" value="RNA_pol_Rpb7-like_N_sf"/>
</dbReference>
<name>A0A066VIS4_TILAU</name>
<protein>
    <recommendedName>
        <fullName evidence="6">RPA43 OB domain-containing protein</fullName>
    </recommendedName>
</protein>
<feature type="compositionally biased region" description="Basic and acidic residues" evidence="5">
    <location>
        <begin position="286"/>
        <end position="298"/>
    </location>
</feature>
<reference evidence="7 8" key="1">
    <citation type="submission" date="2014-05" db="EMBL/GenBank/DDBJ databases">
        <title>Draft genome sequence of a rare smut relative, Tilletiaria anomala UBC 951.</title>
        <authorList>
            <consortium name="DOE Joint Genome Institute"/>
            <person name="Toome M."/>
            <person name="Kuo A."/>
            <person name="Henrissat B."/>
            <person name="Lipzen A."/>
            <person name="Tritt A."/>
            <person name="Yoshinaga Y."/>
            <person name="Zane M."/>
            <person name="Barry K."/>
            <person name="Grigoriev I.V."/>
            <person name="Spatafora J.W."/>
            <person name="Aimea M.C."/>
        </authorList>
    </citation>
    <scope>NUCLEOTIDE SEQUENCE [LARGE SCALE GENOMIC DNA]</scope>
    <source>
        <strain evidence="7 8">UBC 951</strain>
    </source>
</reference>
<dbReference type="Gene3D" id="2.40.50.1060">
    <property type="match status" value="1"/>
</dbReference>
<feature type="region of interest" description="Disordered" evidence="5">
    <location>
        <begin position="411"/>
        <end position="466"/>
    </location>
</feature>
<dbReference type="InterPro" id="IPR045113">
    <property type="entry name" value="Rpb7-like"/>
</dbReference>
<dbReference type="GO" id="GO:0006362">
    <property type="term" value="P:transcription elongation by RNA polymerase I"/>
    <property type="evidence" value="ECO:0007669"/>
    <property type="project" value="TreeGrafter"/>
</dbReference>
<dbReference type="Pfam" id="PF17875">
    <property type="entry name" value="RPA43_OB"/>
    <property type="match status" value="1"/>
</dbReference>
<evidence type="ECO:0000313" key="7">
    <source>
        <dbReference type="EMBL" id="KDN38634.1"/>
    </source>
</evidence>